<feature type="compositionally biased region" description="Basic and acidic residues" evidence="1">
    <location>
        <begin position="295"/>
        <end position="315"/>
    </location>
</feature>
<feature type="compositionally biased region" description="Gly residues" evidence="1">
    <location>
        <begin position="81"/>
        <end position="99"/>
    </location>
</feature>
<feature type="region of interest" description="Disordered" evidence="1">
    <location>
        <begin position="425"/>
        <end position="462"/>
    </location>
</feature>
<feature type="domain" description="G-patch" evidence="2">
    <location>
        <begin position="473"/>
        <end position="516"/>
    </location>
</feature>
<keyword evidence="4" id="KW-1185">Reference proteome</keyword>
<gene>
    <name evidence="3" type="ORF">PhCBS80983_g04406</name>
</gene>
<feature type="region of interest" description="Disordered" evidence="1">
    <location>
        <begin position="257"/>
        <end position="315"/>
    </location>
</feature>
<name>A0A507DXX8_9FUNG</name>
<dbReference type="InterPro" id="IPR051189">
    <property type="entry name" value="Splicing_assoc_domain"/>
</dbReference>
<dbReference type="SMART" id="SM00443">
    <property type="entry name" value="G_patch"/>
    <property type="match status" value="1"/>
</dbReference>
<dbReference type="STRING" id="109895.A0A507DXX8"/>
<accession>A0A507DXX8</accession>
<comment type="caution">
    <text evidence="3">The sequence shown here is derived from an EMBL/GenBank/DDBJ whole genome shotgun (WGS) entry which is preliminary data.</text>
</comment>
<dbReference type="PANTHER" id="PTHR14195">
    <property type="entry name" value="G PATCH DOMAIN CONTAINING PROTEIN 2"/>
    <property type="match status" value="1"/>
</dbReference>
<dbReference type="EMBL" id="QEAQ01000069">
    <property type="protein sequence ID" value="TPX56623.1"/>
    <property type="molecule type" value="Genomic_DNA"/>
</dbReference>
<dbReference type="PROSITE" id="PS50174">
    <property type="entry name" value="G_PATCH"/>
    <property type="match status" value="1"/>
</dbReference>
<protein>
    <recommendedName>
        <fullName evidence="2">G-patch domain-containing protein</fullName>
    </recommendedName>
</protein>
<sequence>MPSRKGRNNSNTSRDTSKANNNVGNDLFFVDKEGDASLFHTATVADVVVVRQDVAEPVTVPQDSFISLSVKKERAFKPKNGGRGVGGRGRGSGRGWGRGKSGRLSRNNADSSDNEEEIDPEEMALAMDYIQNASVGDLSVISTTSLSARDIWLEGDSEDESAEVGMYEALMLGVDDGLLDSSEDDSDEDLNDDDDDDDDYIDSDESGRIAAFKGLALDSEDDERAEERYLKADFEGGPSAWDGGRGSDLERKIHRTLQGDFSTPGRPSSSTHFARSPIDDRIPLPLSRTQRRKADKRDRAVQKKQIQDQKLARDSSARALHATLGRAHGPKINNEIAGFLVGVNRVMRTFVQNIRSDQSDSVALTPMPSAIRNLVAAMAKHYHVIPKTRGKGKHKITVLIRTQRSTVPRDWSRLVEKVVAEADGKLSGNTRSPQSFNKSYKERKAGKLPGPPNEDAKPKLGSIVGHGSAAIAETNVGHRMLKAMGWAPGQALGADGSGLINPVEVTIRGKRAGLGT</sequence>
<feature type="compositionally biased region" description="Polar residues" evidence="1">
    <location>
        <begin position="8"/>
        <end position="24"/>
    </location>
</feature>
<proteinExistence type="predicted"/>
<feature type="region of interest" description="Disordered" evidence="1">
    <location>
        <begin position="76"/>
        <end position="118"/>
    </location>
</feature>
<evidence type="ECO:0000256" key="1">
    <source>
        <dbReference type="SAM" id="MobiDB-lite"/>
    </source>
</evidence>
<dbReference type="GO" id="GO:0003676">
    <property type="term" value="F:nucleic acid binding"/>
    <property type="evidence" value="ECO:0007669"/>
    <property type="project" value="InterPro"/>
</dbReference>
<dbReference type="Proteomes" id="UP000318582">
    <property type="component" value="Unassembled WGS sequence"/>
</dbReference>
<feature type="region of interest" description="Disordered" evidence="1">
    <location>
        <begin position="177"/>
        <end position="205"/>
    </location>
</feature>
<evidence type="ECO:0000259" key="2">
    <source>
        <dbReference type="PROSITE" id="PS50174"/>
    </source>
</evidence>
<evidence type="ECO:0000313" key="4">
    <source>
        <dbReference type="Proteomes" id="UP000318582"/>
    </source>
</evidence>
<feature type="compositionally biased region" description="Acidic residues" evidence="1">
    <location>
        <begin position="177"/>
        <end position="204"/>
    </location>
</feature>
<dbReference type="AlphaFoldDB" id="A0A507DXX8"/>
<feature type="region of interest" description="Disordered" evidence="1">
    <location>
        <begin position="1"/>
        <end position="25"/>
    </location>
</feature>
<dbReference type="Pfam" id="PF01585">
    <property type="entry name" value="G-patch"/>
    <property type="match status" value="1"/>
</dbReference>
<feature type="compositionally biased region" description="Polar residues" evidence="1">
    <location>
        <begin position="259"/>
        <end position="273"/>
    </location>
</feature>
<feature type="compositionally biased region" description="Polar residues" evidence="1">
    <location>
        <begin position="427"/>
        <end position="438"/>
    </location>
</feature>
<dbReference type="InterPro" id="IPR000467">
    <property type="entry name" value="G_patch_dom"/>
</dbReference>
<reference evidence="3 4" key="1">
    <citation type="journal article" date="2019" name="Sci. Rep.">
        <title>Comparative genomics of chytrid fungi reveal insights into the obligate biotrophic and pathogenic lifestyle of Synchytrium endobioticum.</title>
        <authorList>
            <person name="van de Vossenberg B.T.L.H."/>
            <person name="Warris S."/>
            <person name="Nguyen H.D.T."/>
            <person name="van Gent-Pelzer M.P.E."/>
            <person name="Joly D.L."/>
            <person name="van de Geest H.C."/>
            <person name="Bonants P.J.M."/>
            <person name="Smith D.S."/>
            <person name="Levesque C.A."/>
            <person name="van der Lee T.A.J."/>
        </authorList>
    </citation>
    <scope>NUCLEOTIDE SEQUENCE [LARGE SCALE GENOMIC DNA]</scope>
    <source>
        <strain evidence="3 4">CBS 809.83</strain>
    </source>
</reference>
<evidence type="ECO:0000313" key="3">
    <source>
        <dbReference type="EMBL" id="TPX56623.1"/>
    </source>
</evidence>
<organism evidence="3 4">
    <name type="scientific">Powellomyces hirtus</name>
    <dbReference type="NCBI Taxonomy" id="109895"/>
    <lineage>
        <taxon>Eukaryota</taxon>
        <taxon>Fungi</taxon>
        <taxon>Fungi incertae sedis</taxon>
        <taxon>Chytridiomycota</taxon>
        <taxon>Chytridiomycota incertae sedis</taxon>
        <taxon>Chytridiomycetes</taxon>
        <taxon>Spizellomycetales</taxon>
        <taxon>Powellomycetaceae</taxon>
        <taxon>Powellomyces</taxon>
    </lineage>
</organism>